<evidence type="ECO:0000256" key="1">
    <source>
        <dbReference type="ARBA" id="ARBA00023015"/>
    </source>
</evidence>
<feature type="region of interest" description="Disordered" evidence="4">
    <location>
        <begin position="24"/>
        <end position="48"/>
    </location>
</feature>
<protein>
    <recommendedName>
        <fullName evidence="5">HTH marR-type domain-containing protein</fullName>
    </recommendedName>
</protein>
<dbReference type="AlphaFoldDB" id="A0A2U2DM26"/>
<feature type="region of interest" description="Disordered" evidence="4">
    <location>
        <begin position="93"/>
        <end position="118"/>
    </location>
</feature>
<feature type="domain" description="HTH marR-type" evidence="5">
    <location>
        <begin position="125"/>
        <end position="258"/>
    </location>
</feature>
<evidence type="ECO:0000256" key="3">
    <source>
        <dbReference type="ARBA" id="ARBA00023163"/>
    </source>
</evidence>
<dbReference type="InterPro" id="IPR039422">
    <property type="entry name" value="MarR/SlyA-like"/>
</dbReference>
<accession>A0A2U2DM26</accession>
<dbReference type="Proteomes" id="UP000245252">
    <property type="component" value="Unassembled WGS sequence"/>
</dbReference>
<evidence type="ECO:0000313" key="6">
    <source>
        <dbReference type="EMBL" id="PWE54353.1"/>
    </source>
</evidence>
<dbReference type="SUPFAM" id="SSF46785">
    <property type="entry name" value="Winged helix' DNA-binding domain"/>
    <property type="match status" value="1"/>
</dbReference>
<dbReference type="SMART" id="SM00347">
    <property type="entry name" value="HTH_MARR"/>
    <property type="match status" value="1"/>
</dbReference>
<keyword evidence="7" id="KW-1185">Reference proteome</keyword>
<feature type="compositionally biased region" description="Basic and acidic residues" evidence="4">
    <location>
        <begin position="93"/>
        <end position="103"/>
    </location>
</feature>
<evidence type="ECO:0000259" key="5">
    <source>
        <dbReference type="PROSITE" id="PS50995"/>
    </source>
</evidence>
<dbReference type="EMBL" id="QFBC01000011">
    <property type="protein sequence ID" value="PWE54353.1"/>
    <property type="molecule type" value="Genomic_DNA"/>
</dbReference>
<evidence type="ECO:0000256" key="4">
    <source>
        <dbReference type="SAM" id="MobiDB-lite"/>
    </source>
</evidence>
<dbReference type="PANTHER" id="PTHR33164">
    <property type="entry name" value="TRANSCRIPTIONAL REGULATOR, MARR FAMILY"/>
    <property type="match status" value="1"/>
</dbReference>
<organism evidence="6 7">
    <name type="scientific">Metarhizobium album</name>
    <dbReference type="NCBI Taxonomy" id="2182425"/>
    <lineage>
        <taxon>Bacteria</taxon>
        <taxon>Pseudomonadati</taxon>
        <taxon>Pseudomonadota</taxon>
        <taxon>Alphaproteobacteria</taxon>
        <taxon>Hyphomicrobiales</taxon>
        <taxon>Rhizobiaceae</taxon>
        <taxon>Metarhizobium</taxon>
    </lineage>
</organism>
<dbReference type="InterPro" id="IPR036388">
    <property type="entry name" value="WH-like_DNA-bd_sf"/>
</dbReference>
<dbReference type="Gene3D" id="1.10.10.10">
    <property type="entry name" value="Winged helix-like DNA-binding domain superfamily/Winged helix DNA-binding domain"/>
    <property type="match status" value="1"/>
</dbReference>
<name>A0A2U2DM26_9HYPH</name>
<dbReference type="GO" id="GO:0003700">
    <property type="term" value="F:DNA-binding transcription factor activity"/>
    <property type="evidence" value="ECO:0007669"/>
    <property type="project" value="InterPro"/>
</dbReference>
<keyword evidence="2" id="KW-0238">DNA-binding</keyword>
<dbReference type="PROSITE" id="PS01117">
    <property type="entry name" value="HTH_MARR_1"/>
    <property type="match status" value="1"/>
</dbReference>
<dbReference type="PROSITE" id="PS50995">
    <property type="entry name" value="HTH_MARR_2"/>
    <property type="match status" value="1"/>
</dbReference>
<sequence length="282" mass="32349">MRRPPKQAWPRRQGRPLYAVMKSCPLLQKTDPAPSRRSPTGRHGRQVDGPMPIWLTKLTTLFTLSTILRQHFAALAATTRNRIWMEDNDMPREETTVRNRDQLNENSGDYFDKRHDKSGKEPDIRDLFSFQLQRLAGLSTRIAALSIRPKYGITPREWRVLAVLKYLGEVPLQELAKHSGLLKSQMSRTVSGMIDRGYIARTANPEDGRSILLKLSPEGLALSRSILDDSFERNEEMLATLSHAEQQILLELLRRVTRTSSKYYHELRSAASQSDLRSIDEE</sequence>
<dbReference type="InterPro" id="IPR000835">
    <property type="entry name" value="HTH_MarR-typ"/>
</dbReference>
<dbReference type="GO" id="GO:0006950">
    <property type="term" value="P:response to stress"/>
    <property type="evidence" value="ECO:0007669"/>
    <property type="project" value="TreeGrafter"/>
</dbReference>
<comment type="caution">
    <text evidence="6">The sequence shown here is derived from an EMBL/GenBank/DDBJ whole genome shotgun (WGS) entry which is preliminary data.</text>
</comment>
<dbReference type="PRINTS" id="PR00598">
    <property type="entry name" value="HTHMARR"/>
</dbReference>
<dbReference type="OrthoDB" id="7269152at2"/>
<gene>
    <name evidence="6" type="ORF">DEM27_21310</name>
</gene>
<evidence type="ECO:0000313" key="7">
    <source>
        <dbReference type="Proteomes" id="UP000245252"/>
    </source>
</evidence>
<proteinExistence type="predicted"/>
<evidence type="ECO:0000256" key="2">
    <source>
        <dbReference type="ARBA" id="ARBA00023125"/>
    </source>
</evidence>
<keyword evidence="1" id="KW-0805">Transcription regulation</keyword>
<dbReference type="PANTHER" id="PTHR33164:SF95">
    <property type="entry name" value="TRANSCRIPTIONAL REGULATOR"/>
    <property type="match status" value="1"/>
</dbReference>
<dbReference type="InterPro" id="IPR036390">
    <property type="entry name" value="WH_DNA-bd_sf"/>
</dbReference>
<reference evidence="6 7" key="1">
    <citation type="submission" date="2018-05" db="EMBL/GenBank/DDBJ databases">
        <title>The draft genome of strain NS-104.</title>
        <authorList>
            <person name="Hang P."/>
            <person name="Jiang J."/>
        </authorList>
    </citation>
    <scope>NUCLEOTIDE SEQUENCE [LARGE SCALE GENOMIC DNA]</scope>
    <source>
        <strain evidence="6 7">NS-104</strain>
    </source>
</reference>
<dbReference type="InterPro" id="IPR023187">
    <property type="entry name" value="Tscrpt_reg_MarR-type_CS"/>
</dbReference>
<keyword evidence="3" id="KW-0804">Transcription</keyword>
<dbReference type="Pfam" id="PF12802">
    <property type="entry name" value="MarR_2"/>
    <property type="match status" value="1"/>
</dbReference>
<dbReference type="GO" id="GO:0003677">
    <property type="term" value="F:DNA binding"/>
    <property type="evidence" value="ECO:0007669"/>
    <property type="project" value="UniProtKB-KW"/>
</dbReference>